<dbReference type="GO" id="GO:0008998">
    <property type="term" value="F:ribonucleoside-triphosphate reductase (thioredoxin) activity"/>
    <property type="evidence" value="ECO:0007669"/>
    <property type="project" value="UniProtKB-EC"/>
</dbReference>
<dbReference type="GO" id="GO:0006260">
    <property type="term" value="P:DNA replication"/>
    <property type="evidence" value="ECO:0007669"/>
    <property type="project" value="InterPro"/>
</dbReference>
<dbReference type="GO" id="GO:0005524">
    <property type="term" value="F:ATP binding"/>
    <property type="evidence" value="ECO:0007669"/>
    <property type="project" value="UniProtKB-UniRule"/>
</dbReference>
<evidence type="ECO:0000256" key="3">
    <source>
        <dbReference type="PROSITE-ProRule" id="PRU00492"/>
    </source>
</evidence>
<dbReference type="Pfam" id="PF13597">
    <property type="entry name" value="NRDD"/>
    <property type="match status" value="1"/>
</dbReference>
<evidence type="ECO:0000313" key="8">
    <source>
        <dbReference type="Proteomes" id="UP000683429"/>
    </source>
</evidence>
<sequence>MIKITKKDGTLEDYNEQKIINAVNKSSRRVMINLSDNDYAEICSMVWEKIVEHDTSEIDICEMHNIVESSLDEFHPAIAKSYRDYRNYKKDFVHMLDKVYQKSQSIRYIGDTSNANTDSALVSTQRSLIYNELNSELYKKFFLNVEERQAAKDGYIYIHDRSARLDSINCCLFDISNVLNGGFEMGNVWYNEPKTLDVAFDVISDVAMSAASQQYGGFTLPRIDTVLTKYAKLSYEKYYEEYLDIVSFVDIKDKELKADDYATKKVYRDMEQGFQSWEYRFNTVGSSRGDYPFIATSFGVGTSKFEQMVTEAILKVRMGGQGKTGLKKPVLFPKLTFLYDENLHGEGKQLEYLFDIAIDCSSKSMYPDFLSLSGDGYIPSIYKKYGKVISLMGCRASLSPWFERGGMHPLDENDVPVFEGRHNLGAISLHLPMILAKARHENKDFYELLDYYLELIRQLHIKTRDFLGEKKASTNPLGFCQGGFLNGNLKPDDKIKSLLKPMTMSFGITALNELQYLYNKKTLVEDNGFALEVMQYINKKIEQFKEEDKILYAIYATPGESLAGLQVEQFRKKYGIIEGVSDRAYVSNSFHCGVWEDITPIQKQDYEKQFWDLFNGGKIQYCKYPIAYNKLAQKTLVRRAMKMGFYEGLNLSLSYCEECGHEQLDMDVCPKCGSELVTKIDRMNGLTKTAHVKLVKLRETP</sequence>
<gene>
    <name evidence="5" type="primary">nrdD</name>
    <name evidence="5" type="ORF">KP014_20125</name>
    <name evidence="6" type="ORF">SAMN04487895_101511</name>
</gene>
<evidence type="ECO:0000256" key="1">
    <source>
        <dbReference type="ARBA" id="ARBA00022741"/>
    </source>
</evidence>
<dbReference type="Pfam" id="PF03477">
    <property type="entry name" value="ATP-cone"/>
    <property type="match status" value="1"/>
</dbReference>
<evidence type="ECO:0000313" key="5">
    <source>
        <dbReference type="EMBL" id="QWU14221.1"/>
    </source>
</evidence>
<organism evidence="6 7">
    <name type="scientific">Paenibacillus sophorae</name>
    <dbReference type="NCBI Taxonomy" id="1333845"/>
    <lineage>
        <taxon>Bacteria</taxon>
        <taxon>Bacillati</taxon>
        <taxon>Bacillota</taxon>
        <taxon>Bacilli</taxon>
        <taxon>Bacillales</taxon>
        <taxon>Paenibacillaceae</taxon>
        <taxon>Paenibacillus</taxon>
    </lineage>
</organism>
<keyword evidence="1 3" id="KW-0547">Nucleotide-binding</keyword>
<dbReference type="Proteomes" id="UP000198809">
    <property type="component" value="Unassembled WGS sequence"/>
</dbReference>
<evidence type="ECO:0000313" key="7">
    <source>
        <dbReference type="Proteomes" id="UP000198809"/>
    </source>
</evidence>
<dbReference type="NCBIfam" id="TIGR02487">
    <property type="entry name" value="NrdD"/>
    <property type="match status" value="1"/>
</dbReference>
<protein>
    <submittedName>
        <fullName evidence="5">Anaerobic ribonucleoside-triphosphate reductase</fullName>
        <ecNumber evidence="5">1.17.4.2</ecNumber>
    </submittedName>
    <submittedName>
        <fullName evidence="6">Ribonucleoside-triphosphate reductase class III catalytic subunit</fullName>
    </submittedName>
</protein>
<keyword evidence="2 3" id="KW-0067">ATP-binding</keyword>
<dbReference type="EMBL" id="CP076607">
    <property type="protein sequence ID" value="QWU14221.1"/>
    <property type="molecule type" value="Genomic_DNA"/>
</dbReference>
<dbReference type="SUPFAM" id="SSF51998">
    <property type="entry name" value="PFL-like glycyl radical enzymes"/>
    <property type="match status" value="1"/>
</dbReference>
<dbReference type="EMBL" id="FODH01000001">
    <property type="protein sequence ID" value="SEN43226.1"/>
    <property type="molecule type" value="Genomic_DNA"/>
</dbReference>
<dbReference type="RefSeq" id="WP_216700400.1">
    <property type="nucleotide sequence ID" value="NZ_CP076607.1"/>
</dbReference>
<dbReference type="PANTHER" id="PTHR21075">
    <property type="entry name" value="ANAEROBIC RIBONUCLEOSIDE-TRIPHOSPHATE REDUCTASE"/>
    <property type="match status" value="1"/>
</dbReference>
<dbReference type="Gene3D" id="3.20.70.20">
    <property type="match status" value="1"/>
</dbReference>
<dbReference type="EC" id="1.17.4.2" evidence="5"/>
<dbReference type="PANTHER" id="PTHR21075:SF0">
    <property type="entry name" value="ANAEROBIC RIBONUCLEOSIDE-TRIPHOSPHATE REDUCTASE"/>
    <property type="match status" value="1"/>
</dbReference>
<dbReference type="AlphaFoldDB" id="A0A1H8GGQ9"/>
<dbReference type="InterPro" id="IPR005144">
    <property type="entry name" value="ATP-cone_dom"/>
</dbReference>
<dbReference type="Proteomes" id="UP000683429">
    <property type="component" value="Chromosome"/>
</dbReference>
<feature type="domain" description="ATP-cone" evidence="4">
    <location>
        <begin position="2"/>
        <end position="93"/>
    </location>
</feature>
<accession>A0A1H8GGQ9</accession>
<dbReference type="GO" id="GO:0009265">
    <property type="term" value="P:2'-deoxyribonucleotide biosynthetic process"/>
    <property type="evidence" value="ECO:0007669"/>
    <property type="project" value="TreeGrafter"/>
</dbReference>
<evidence type="ECO:0000313" key="6">
    <source>
        <dbReference type="EMBL" id="SEN43226.1"/>
    </source>
</evidence>
<reference evidence="5 8" key="2">
    <citation type="submission" date="2021-06" db="EMBL/GenBank/DDBJ databases">
        <title>Whole genome sequence of Paenibacillus sophorae DSM23020 for comparative genomics.</title>
        <authorList>
            <person name="Kim M.-J."/>
            <person name="Lee G."/>
            <person name="Shin J.-H."/>
        </authorList>
    </citation>
    <scope>NUCLEOTIDE SEQUENCE [LARGE SCALE GENOMIC DNA]</scope>
    <source>
        <strain evidence="5 8">DSM 23020</strain>
    </source>
</reference>
<name>A0A1H8GGQ9_9BACL</name>
<dbReference type="InterPro" id="IPR012833">
    <property type="entry name" value="NrdD"/>
</dbReference>
<dbReference type="GO" id="GO:0031250">
    <property type="term" value="C:anaerobic ribonucleoside-triphosphate reductase complex"/>
    <property type="evidence" value="ECO:0007669"/>
    <property type="project" value="TreeGrafter"/>
</dbReference>
<keyword evidence="8" id="KW-1185">Reference proteome</keyword>
<evidence type="ECO:0000256" key="2">
    <source>
        <dbReference type="ARBA" id="ARBA00022840"/>
    </source>
</evidence>
<reference evidence="6 7" key="1">
    <citation type="submission" date="2016-10" db="EMBL/GenBank/DDBJ databases">
        <authorList>
            <person name="de Groot N.N."/>
        </authorList>
    </citation>
    <scope>NUCLEOTIDE SEQUENCE [LARGE SCALE GENOMIC DNA]</scope>
    <source>
        <strain evidence="6 7">CGMCC 1.10238</strain>
    </source>
</reference>
<keyword evidence="5" id="KW-0560">Oxidoreductase</keyword>
<dbReference type="PROSITE" id="PS51161">
    <property type="entry name" value="ATP_CONE"/>
    <property type="match status" value="1"/>
</dbReference>
<evidence type="ECO:0000259" key="4">
    <source>
        <dbReference type="PROSITE" id="PS51161"/>
    </source>
</evidence>
<dbReference type="STRING" id="1333845.SAMN04487895_101511"/>
<dbReference type="GO" id="GO:0004748">
    <property type="term" value="F:ribonucleoside-diphosphate reductase activity, thioredoxin disulfide as acceptor"/>
    <property type="evidence" value="ECO:0007669"/>
    <property type="project" value="TreeGrafter"/>
</dbReference>
<proteinExistence type="predicted"/>